<dbReference type="InterPro" id="IPR005829">
    <property type="entry name" value="Sugar_transporter_CS"/>
</dbReference>
<comment type="subcellular location">
    <subcellularLocation>
        <location evidence="1">Cell membrane</location>
        <topology evidence="1">Multi-pass membrane protein</topology>
    </subcellularLocation>
</comment>
<dbReference type="PANTHER" id="PTHR23514">
    <property type="entry name" value="BYPASS OF STOP CODON PROTEIN 6"/>
    <property type="match status" value="1"/>
</dbReference>
<dbReference type="Proteomes" id="UP001165287">
    <property type="component" value="Unassembled WGS sequence"/>
</dbReference>
<name>A0ABS7UQ09_9BACI</name>
<protein>
    <submittedName>
        <fullName evidence="9">MFS transporter</fullName>
    </submittedName>
</protein>
<feature type="transmembrane region" description="Helical" evidence="7">
    <location>
        <begin position="253"/>
        <end position="271"/>
    </location>
</feature>
<sequence>MRNHYTNTATALYINYFLLGMVNIILASNMSHLTEQWDTDQAGISFIISAIGIGKLLTYALSGVLSDKLGRKPLVIFSALAMGIFLVGTPLSPSYQLAFVFALIAGMGNSAMDASSYPGLSEIFPKSAGSANVLVKAFMSAGAALLPLMILFFSNHNLYFGYAFFVPAAIFLLNFIFLFAVSFPDHRNNKKSKGDNDSVTEKFKSEPSFKKEGLALIVIGFTSTGLFTVSPIWMPSFGQEVVGMTLDRSITLLSYYSIGGLISVIVLSVLLKKFLSPVTVMLIYPIITFISILIILTIKIPIVTSITAFFIGLSTAGIFQLAITVMTELFWKKKGTVTGILATASGLASIVMPLITGLMAKSGNISIIFIFDGLLAVIGFIAACFVYYRYNKITNNKKDEEQPLLRLAD</sequence>
<evidence type="ECO:0000313" key="10">
    <source>
        <dbReference type="Proteomes" id="UP001165287"/>
    </source>
</evidence>
<dbReference type="SUPFAM" id="SSF103473">
    <property type="entry name" value="MFS general substrate transporter"/>
    <property type="match status" value="1"/>
</dbReference>
<dbReference type="InterPro" id="IPR036259">
    <property type="entry name" value="MFS_trans_sf"/>
</dbReference>
<comment type="caution">
    <text evidence="9">The sequence shown here is derived from an EMBL/GenBank/DDBJ whole genome shotgun (WGS) entry which is preliminary data.</text>
</comment>
<dbReference type="EMBL" id="JAIQUM010000014">
    <property type="protein sequence ID" value="MBZ5750381.1"/>
    <property type="molecule type" value="Genomic_DNA"/>
</dbReference>
<dbReference type="RefSeq" id="WP_224138484.1">
    <property type="nucleotide sequence ID" value="NZ_JAIQUM010000014.1"/>
</dbReference>
<feature type="transmembrane region" description="Helical" evidence="7">
    <location>
        <begin position="159"/>
        <end position="183"/>
    </location>
</feature>
<dbReference type="Gene3D" id="1.20.1250.20">
    <property type="entry name" value="MFS general substrate transporter like domains"/>
    <property type="match status" value="2"/>
</dbReference>
<feature type="transmembrane region" description="Helical" evidence="7">
    <location>
        <begin position="12"/>
        <end position="30"/>
    </location>
</feature>
<reference evidence="9" key="1">
    <citation type="submission" date="2024-05" db="EMBL/GenBank/DDBJ databases">
        <title>Metabacillus sp. nov., isolated from the rhizosphere soil of tomato plants.</title>
        <authorList>
            <person name="Ma R."/>
        </authorList>
    </citation>
    <scope>NUCLEOTIDE SEQUENCE</scope>
    <source>
        <strain evidence="9">DBTR6</strain>
    </source>
</reference>
<feature type="transmembrane region" description="Helical" evidence="7">
    <location>
        <begin position="337"/>
        <end position="359"/>
    </location>
</feature>
<evidence type="ECO:0000256" key="5">
    <source>
        <dbReference type="ARBA" id="ARBA00022989"/>
    </source>
</evidence>
<comment type="similarity">
    <text evidence="2">Belongs to the major facilitator superfamily.</text>
</comment>
<feature type="transmembrane region" description="Helical" evidence="7">
    <location>
        <begin position="365"/>
        <end position="388"/>
    </location>
</feature>
<evidence type="ECO:0000256" key="7">
    <source>
        <dbReference type="SAM" id="Phobius"/>
    </source>
</evidence>
<evidence type="ECO:0000256" key="6">
    <source>
        <dbReference type="ARBA" id="ARBA00023136"/>
    </source>
</evidence>
<accession>A0ABS7UQ09</accession>
<feature type="domain" description="Major facilitator superfamily (MFS) profile" evidence="8">
    <location>
        <begin position="8"/>
        <end position="391"/>
    </location>
</feature>
<feature type="transmembrane region" description="Helical" evidence="7">
    <location>
        <begin position="133"/>
        <end position="153"/>
    </location>
</feature>
<feature type="transmembrane region" description="Helical" evidence="7">
    <location>
        <begin position="213"/>
        <end position="233"/>
    </location>
</feature>
<dbReference type="InterPro" id="IPR011701">
    <property type="entry name" value="MFS"/>
</dbReference>
<evidence type="ECO:0000256" key="1">
    <source>
        <dbReference type="ARBA" id="ARBA00004651"/>
    </source>
</evidence>
<dbReference type="PROSITE" id="PS50850">
    <property type="entry name" value="MFS"/>
    <property type="match status" value="1"/>
</dbReference>
<evidence type="ECO:0000259" key="8">
    <source>
        <dbReference type="PROSITE" id="PS50850"/>
    </source>
</evidence>
<feature type="transmembrane region" description="Helical" evidence="7">
    <location>
        <begin position="42"/>
        <end position="61"/>
    </location>
</feature>
<keyword evidence="3" id="KW-0813">Transport</keyword>
<feature type="transmembrane region" description="Helical" evidence="7">
    <location>
        <begin position="95"/>
        <end position="112"/>
    </location>
</feature>
<feature type="transmembrane region" description="Helical" evidence="7">
    <location>
        <begin position="73"/>
        <end position="89"/>
    </location>
</feature>
<keyword evidence="4 7" id="KW-0812">Transmembrane</keyword>
<evidence type="ECO:0000256" key="3">
    <source>
        <dbReference type="ARBA" id="ARBA00022448"/>
    </source>
</evidence>
<keyword evidence="10" id="KW-1185">Reference proteome</keyword>
<keyword evidence="5 7" id="KW-1133">Transmembrane helix</keyword>
<organism evidence="9 10">
    <name type="scientific">Metabacillus rhizolycopersici</name>
    <dbReference type="NCBI Taxonomy" id="2875709"/>
    <lineage>
        <taxon>Bacteria</taxon>
        <taxon>Bacillati</taxon>
        <taxon>Bacillota</taxon>
        <taxon>Bacilli</taxon>
        <taxon>Bacillales</taxon>
        <taxon>Bacillaceae</taxon>
        <taxon>Metabacillus</taxon>
    </lineage>
</organism>
<evidence type="ECO:0000313" key="9">
    <source>
        <dbReference type="EMBL" id="MBZ5750381.1"/>
    </source>
</evidence>
<dbReference type="InterPro" id="IPR051788">
    <property type="entry name" value="MFS_Transporter"/>
</dbReference>
<dbReference type="InterPro" id="IPR020846">
    <property type="entry name" value="MFS_dom"/>
</dbReference>
<dbReference type="PROSITE" id="PS00216">
    <property type="entry name" value="SUGAR_TRANSPORT_1"/>
    <property type="match status" value="1"/>
</dbReference>
<dbReference type="PANTHER" id="PTHR23514:SF3">
    <property type="entry name" value="BYPASS OF STOP CODON PROTEIN 6"/>
    <property type="match status" value="1"/>
</dbReference>
<feature type="transmembrane region" description="Helical" evidence="7">
    <location>
        <begin position="302"/>
        <end position="325"/>
    </location>
</feature>
<proteinExistence type="inferred from homology"/>
<evidence type="ECO:0000256" key="2">
    <source>
        <dbReference type="ARBA" id="ARBA00008335"/>
    </source>
</evidence>
<gene>
    <name evidence="9" type="ORF">K9V48_09010</name>
</gene>
<dbReference type="Pfam" id="PF07690">
    <property type="entry name" value="MFS_1"/>
    <property type="match status" value="1"/>
</dbReference>
<keyword evidence="6 7" id="KW-0472">Membrane</keyword>
<feature type="transmembrane region" description="Helical" evidence="7">
    <location>
        <begin position="278"/>
        <end position="296"/>
    </location>
</feature>
<evidence type="ECO:0000256" key="4">
    <source>
        <dbReference type="ARBA" id="ARBA00022692"/>
    </source>
</evidence>